<name>A0A2P5C671_PARAD</name>
<dbReference type="PANTHER" id="PTHR48060:SF21">
    <property type="entry name" value="L DOMAIN-LIKE PROTEIN"/>
    <property type="match status" value="1"/>
</dbReference>
<keyword evidence="3" id="KW-0677">Repeat</keyword>
<dbReference type="InterPro" id="IPR001611">
    <property type="entry name" value="Leu-rich_rpt"/>
</dbReference>
<dbReference type="InterPro" id="IPR032675">
    <property type="entry name" value="LRR_dom_sf"/>
</dbReference>
<dbReference type="InterPro" id="IPR013210">
    <property type="entry name" value="LRR_N_plant-typ"/>
</dbReference>
<dbReference type="EMBL" id="JXTB01000170">
    <property type="protein sequence ID" value="PON56484.1"/>
    <property type="molecule type" value="Genomic_DNA"/>
</dbReference>
<gene>
    <name evidence="7" type="ORF">PanWU01x14_180520</name>
</gene>
<feature type="transmembrane region" description="Helical" evidence="4">
    <location>
        <begin position="196"/>
        <end position="215"/>
    </location>
</feature>
<comment type="caution">
    <text evidence="7">The sequence shown here is derived from an EMBL/GenBank/DDBJ whole genome shotgun (WGS) entry which is preliminary data.</text>
</comment>
<keyword evidence="1" id="KW-0433">Leucine-rich repeat</keyword>
<evidence type="ECO:0000259" key="6">
    <source>
        <dbReference type="Pfam" id="PF08263"/>
    </source>
</evidence>
<feature type="domain" description="Leucine-rich repeat-containing N-terminal plant-type" evidence="6">
    <location>
        <begin position="37"/>
        <end position="74"/>
    </location>
</feature>
<dbReference type="FunFam" id="3.80.10.10:FF:000627">
    <property type="entry name" value="Probable leucine-rich repeat receptor-like protein kinase At2g33170"/>
    <property type="match status" value="1"/>
</dbReference>
<evidence type="ECO:0000256" key="1">
    <source>
        <dbReference type="ARBA" id="ARBA00022614"/>
    </source>
</evidence>
<evidence type="ECO:0000313" key="8">
    <source>
        <dbReference type="Proteomes" id="UP000237105"/>
    </source>
</evidence>
<dbReference type="PANTHER" id="PTHR48060">
    <property type="entry name" value="DNA DAMAGE-REPAIR/TOLERATION PROTEIN DRT100"/>
    <property type="match status" value="1"/>
</dbReference>
<keyword evidence="4" id="KW-1133">Transmembrane helix</keyword>
<accession>A0A2P5C671</accession>
<evidence type="ECO:0000256" key="4">
    <source>
        <dbReference type="SAM" id="Phobius"/>
    </source>
</evidence>
<feature type="chain" id="PRO_5015160534" evidence="5">
    <location>
        <begin position="32"/>
        <end position="217"/>
    </location>
</feature>
<evidence type="ECO:0000256" key="2">
    <source>
        <dbReference type="ARBA" id="ARBA00022729"/>
    </source>
</evidence>
<reference evidence="8" key="1">
    <citation type="submission" date="2016-06" db="EMBL/GenBank/DDBJ databases">
        <title>Parallel loss of symbiosis genes in relatives of nitrogen-fixing non-legume Parasponia.</title>
        <authorList>
            <person name="Van Velzen R."/>
            <person name="Holmer R."/>
            <person name="Bu F."/>
            <person name="Rutten L."/>
            <person name="Van Zeijl A."/>
            <person name="Liu W."/>
            <person name="Santuari L."/>
            <person name="Cao Q."/>
            <person name="Sharma T."/>
            <person name="Shen D."/>
            <person name="Roswanjaya Y."/>
            <person name="Wardhani T."/>
            <person name="Kalhor M.S."/>
            <person name="Jansen J."/>
            <person name="Van den Hoogen J."/>
            <person name="Gungor B."/>
            <person name="Hartog M."/>
            <person name="Hontelez J."/>
            <person name="Verver J."/>
            <person name="Yang W.-C."/>
            <person name="Schijlen E."/>
            <person name="Repin R."/>
            <person name="Schilthuizen M."/>
            <person name="Schranz E."/>
            <person name="Heidstra R."/>
            <person name="Miyata K."/>
            <person name="Fedorova E."/>
            <person name="Kohlen W."/>
            <person name="Bisseling T."/>
            <person name="Smit S."/>
            <person name="Geurts R."/>
        </authorList>
    </citation>
    <scope>NUCLEOTIDE SEQUENCE [LARGE SCALE GENOMIC DNA]</scope>
    <source>
        <strain evidence="8">cv. WU1-14</strain>
    </source>
</reference>
<dbReference type="Gene3D" id="3.80.10.10">
    <property type="entry name" value="Ribonuclease Inhibitor"/>
    <property type="match status" value="1"/>
</dbReference>
<feature type="signal peptide" evidence="5">
    <location>
        <begin position="1"/>
        <end position="31"/>
    </location>
</feature>
<dbReference type="Pfam" id="PF08263">
    <property type="entry name" value="LRRNT_2"/>
    <property type="match status" value="1"/>
</dbReference>
<keyword evidence="2 5" id="KW-0732">Signal</keyword>
<dbReference type="OrthoDB" id="1706439at2759"/>
<dbReference type="SUPFAM" id="SSF52058">
    <property type="entry name" value="L domain-like"/>
    <property type="match status" value="1"/>
</dbReference>
<dbReference type="Pfam" id="PF13855">
    <property type="entry name" value="LRR_8"/>
    <property type="match status" value="1"/>
</dbReference>
<sequence length="217" mass="23954">MARTRLLLSLINFLALLLLLVAGQCYSMAAAETNILTDQSSLLSLKSSITHDPENSLANWSNSTFVCNWTGVTCAHVRHNYLRVEALNLSHMGLIGNIPPHLGNLSFLVNLSARNNSFHGILPNELSRLSQLMYINFGSNDLTGKVPSWIGSLSKLSKLFLYSNRLSGSIPASICKLISLEMINLSENQLSGKFTIYTYPSFVLLYFSFTLYISVAA</sequence>
<protein>
    <submittedName>
        <fullName evidence="7">LRR domain containing protein</fullName>
    </submittedName>
</protein>
<dbReference type="InterPro" id="IPR053211">
    <property type="entry name" value="DNA_repair-toleration"/>
</dbReference>
<evidence type="ECO:0000256" key="3">
    <source>
        <dbReference type="ARBA" id="ARBA00022737"/>
    </source>
</evidence>
<keyword evidence="4" id="KW-0812">Transmembrane</keyword>
<dbReference type="Pfam" id="PF00560">
    <property type="entry name" value="LRR_1"/>
    <property type="match status" value="1"/>
</dbReference>
<proteinExistence type="predicted"/>
<organism evidence="7 8">
    <name type="scientific">Parasponia andersonii</name>
    <name type="common">Sponia andersonii</name>
    <dbReference type="NCBI Taxonomy" id="3476"/>
    <lineage>
        <taxon>Eukaryota</taxon>
        <taxon>Viridiplantae</taxon>
        <taxon>Streptophyta</taxon>
        <taxon>Embryophyta</taxon>
        <taxon>Tracheophyta</taxon>
        <taxon>Spermatophyta</taxon>
        <taxon>Magnoliopsida</taxon>
        <taxon>eudicotyledons</taxon>
        <taxon>Gunneridae</taxon>
        <taxon>Pentapetalae</taxon>
        <taxon>rosids</taxon>
        <taxon>fabids</taxon>
        <taxon>Rosales</taxon>
        <taxon>Cannabaceae</taxon>
        <taxon>Parasponia</taxon>
    </lineage>
</organism>
<dbReference type="Proteomes" id="UP000237105">
    <property type="component" value="Unassembled WGS sequence"/>
</dbReference>
<evidence type="ECO:0000256" key="5">
    <source>
        <dbReference type="SAM" id="SignalP"/>
    </source>
</evidence>
<keyword evidence="8" id="KW-1185">Reference proteome</keyword>
<keyword evidence="4" id="KW-0472">Membrane</keyword>
<evidence type="ECO:0000313" key="7">
    <source>
        <dbReference type="EMBL" id="PON56484.1"/>
    </source>
</evidence>
<dbReference type="STRING" id="3476.A0A2P5C671"/>
<dbReference type="AlphaFoldDB" id="A0A2P5C671"/>